<organism evidence="1 3">
    <name type="scientific">Halanaerobium kushneri</name>
    <dbReference type="NCBI Taxonomy" id="56779"/>
    <lineage>
        <taxon>Bacteria</taxon>
        <taxon>Bacillati</taxon>
        <taxon>Bacillota</taxon>
        <taxon>Clostridia</taxon>
        <taxon>Halanaerobiales</taxon>
        <taxon>Halanaerobiaceae</taxon>
        <taxon>Halanaerobium</taxon>
    </lineage>
</organism>
<name>A0A1N7B1W3_9FIRM</name>
<feature type="non-terminal residue" evidence="1">
    <location>
        <position position="68"/>
    </location>
</feature>
<reference evidence="1" key="2">
    <citation type="submission" date="2017-01" db="EMBL/GenBank/DDBJ databases">
        <authorList>
            <person name="Mah S.A."/>
            <person name="Swanson W.J."/>
            <person name="Moy G.W."/>
            <person name="Vacquier V.D."/>
        </authorList>
    </citation>
    <scope>NUCLEOTIDE SEQUENCE [LARGE SCALE GENOMIC DNA]</scope>
    <source>
        <strain evidence="1">ATCC 700103</strain>
    </source>
</reference>
<sequence>MSFNSKKQLSFGDLYEQAKDWAQNDKPQFLEMLDQYLDLSEFIPFSFYTAYYKYFGRKREYDLESMLS</sequence>
<evidence type="ECO:0000313" key="3">
    <source>
        <dbReference type="Proteomes" id="UP000185669"/>
    </source>
</evidence>
<reference evidence="3" key="1">
    <citation type="submission" date="2017-01" db="EMBL/GenBank/DDBJ databases">
        <authorList>
            <person name="Varghese N."/>
            <person name="Submissions S."/>
        </authorList>
    </citation>
    <scope>NUCLEOTIDE SEQUENCE [LARGE SCALE GENOMIC DNA]</scope>
    <source>
        <strain evidence="3">ATCC 700103</strain>
    </source>
</reference>
<dbReference type="EMBL" id="FTNC01000027">
    <property type="protein sequence ID" value="SIR45340.1"/>
    <property type="molecule type" value="Genomic_DNA"/>
</dbReference>
<dbReference type="AlphaFoldDB" id="A0A1N7B1W3"/>
<dbReference type="Proteomes" id="UP000185669">
    <property type="component" value="Unassembled WGS sequence"/>
</dbReference>
<gene>
    <name evidence="1" type="ORF">SAMN05421834_12729</name>
    <name evidence="2" type="ORF">SAMN05421834_1391</name>
</gene>
<protein>
    <submittedName>
        <fullName evidence="1">Uncharacterized protein</fullName>
    </submittedName>
</protein>
<keyword evidence="3" id="KW-1185">Reference proteome</keyword>
<dbReference type="EMBL" id="FTNC01000039">
    <property type="protein sequence ID" value="SIR57655.1"/>
    <property type="molecule type" value="Genomic_DNA"/>
</dbReference>
<accession>A0A1N7B1W3</accession>
<evidence type="ECO:0000313" key="2">
    <source>
        <dbReference type="EMBL" id="SIR57655.1"/>
    </source>
</evidence>
<evidence type="ECO:0000313" key="1">
    <source>
        <dbReference type="EMBL" id="SIR45340.1"/>
    </source>
</evidence>
<proteinExistence type="predicted"/>